<evidence type="ECO:0000313" key="1">
    <source>
        <dbReference type="EMBL" id="MCP3055258.1"/>
    </source>
</evidence>
<dbReference type="RefSeq" id="WP_253964116.1">
    <property type="nucleotide sequence ID" value="NZ_JALHBS010000048.1"/>
</dbReference>
<protein>
    <submittedName>
        <fullName evidence="1">DUF6522 family protein</fullName>
    </submittedName>
</protein>
<dbReference type="Proteomes" id="UP001155220">
    <property type="component" value="Unassembled WGS sequence"/>
</dbReference>
<accession>A0A9X2H7P6</accession>
<gene>
    <name evidence="1" type="ORF">MJ956_08860</name>
</gene>
<dbReference type="AlphaFoldDB" id="A0A9X2H7P6"/>
<comment type="caution">
    <text evidence="1">The sequence shown here is derived from an EMBL/GenBank/DDBJ whole genome shotgun (WGS) entry which is preliminary data.</text>
</comment>
<reference evidence="1" key="1">
    <citation type="submission" date="2022-03" db="EMBL/GenBank/DDBJ databases">
        <title>Aurantimonas Liuensis sp. Nov., isolated from the hadal seawater of the Mariana Trench.</title>
        <authorList>
            <person name="Liu R."/>
        </authorList>
    </citation>
    <scope>NUCLEOTIDE SEQUENCE</scope>
    <source>
        <strain evidence="1">LRZ36</strain>
    </source>
</reference>
<proteinExistence type="predicted"/>
<sequence length="90" mass="10006">MSMVTITADSFVVDVEILAEAFALDPATVRARMAAGEITSRCETGIDEDSGRFRLTFYHGRWALRLTLDAQGRILSRSTFLPGASQRRRV</sequence>
<dbReference type="Pfam" id="PF20132">
    <property type="entry name" value="DUF6522"/>
    <property type="match status" value="1"/>
</dbReference>
<evidence type="ECO:0000313" key="2">
    <source>
        <dbReference type="Proteomes" id="UP001155220"/>
    </source>
</evidence>
<organism evidence="1 2">
    <name type="scientific">Aurantimonas marianensis</name>
    <dbReference type="NCBI Taxonomy" id="2920428"/>
    <lineage>
        <taxon>Bacteria</taxon>
        <taxon>Pseudomonadati</taxon>
        <taxon>Pseudomonadota</taxon>
        <taxon>Alphaproteobacteria</taxon>
        <taxon>Hyphomicrobiales</taxon>
        <taxon>Aurantimonadaceae</taxon>
        <taxon>Aurantimonas</taxon>
    </lineage>
</organism>
<name>A0A9X2H7P6_9HYPH</name>
<dbReference type="EMBL" id="JALHBS010000048">
    <property type="protein sequence ID" value="MCP3055258.1"/>
    <property type="molecule type" value="Genomic_DNA"/>
</dbReference>
<keyword evidence="2" id="KW-1185">Reference proteome</keyword>
<dbReference type="InterPro" id="IPR045389">
    <property type="entry name" value="DUF6522"/>
</dbReference>